<sequence length="453" mass="51456">MICLKGRCSKAASFSVLSIIGVRCSVRALHASANRDSRRRPMMQGGSRMLAGVPLLQSQRLNRPTEAPTSCWLAPAARLAVALLICTNLVQLYLLFTPPAFSCDGPVPCHTPALPIAPQAGRVTDIAAAQAALPAVVRGDPSSGLLFPDHHFAVFIIFSWNYELFWSSLQTYMAAGWGKRVIIIDNSPDRIILNDPGVVALVGEVIPTRVRLTFSQAQNMIGDIALERNYTFFFWGHSDVALLASNASALFAQEVMACMDKVVAERPKWGVVFFRYDWFSATRTEVVREIKYDTFITVYKSDCDYYPRVRQKWRTLNHSSVCKDCGVQVLEMKRGLKLPLDDYQTTKEMLTTEVIADDDRNRWKNQQWSIGEQIGWELWEHTSWHYFRYKWGATASDELQCKIELPLEGEPSKGKRLRQQPFETVRDLLPSLMRYTVNEADLDATVRRMQRMF</sequence>
<accession>A0ABR2YB52</accession>
<evidence type="ECO:0008006" key="3">
    <source>
        <dbReference type="Google" id="ProtNLM"/>
    </source>
</evidence>
<reference evidence="1 2" key="1">
    <citation type="journal article" date="2024" name="Nat. Commun.">
        <title>Phylogenomics reveals the evolutionary origins of lichenization in chlorophyte algae.</title>
        <authorList>
            <person name="Puginier C."/>
            <person name="Libourel C."/>
            <person name="Otte J."/>
            <person name="Skaloud P."/>
            <person name="Haon M."/>
            <person name="Grisel S."/>
            <person name="Petersen M."/>
            <person name="Berrin J.G."/>
            <person name="Delaux P.M."/>
            <person name="Dal Grande F."/>
            <person name="Keller J."/>
        </authorList>
    </citation>
    <scope>NUCLEOTIDE SEQUENCE [LARGE SCALE GENOMIC DNA]</scope>
    <source>
        <strain evidence="1 2">SAG 216-7</strain>
    </source>
</reference>
<dbReference type="Proteomes" id="UP001491310">
    <property type="component" value="Unassembled WGS sequence"/>
</dbReference>
<evidence type="ECO:0000313" key="2">
    <source>
        <dbReference type="Proteomes" id="UP001491310"/>
    </source>
</evidence>
<keyword evidence="2" id="KW-1185">Reference proteome</keyword>
<comment type="caution">
    <text evidence="1">The sequence shown here is derived from an EMBL/GenBank/DDBJ whole genome shotgun (WGS) entry which is preliminary data.</text>
</comment>
<gene>
    <name evidence="1" type="ORF">WJX75_008200</name>
</gene>
<organism evidence="1 2">
    <name type="scientific">Coccomyxa subellipsoidea</name>
    <dbReference type="NCBI Taxonomy" id="248742"/>
    <lineage>
        <taxon>Eukaryota</taxon>
        <taxon>Viridiplantae</taxon>
        <taxon>Chlorophyta</taxon>
        <taxon>core chlorophytes</taxon>
        <taxon>Trebouxiophyceae</taxon>
        <taxon>Trebouxiophyceae incertae sedis</taxon>
        <taxon>Coccomyxaceae</taxon>
        <taxon>Coccomyxa</taxon>
    </lineage>
</organism>
<dbReference type="EMBL" id="JALJOT010000018">
    <property type="protein sequence ID" value="KAK9901353.1"/>
    <property type="molecule type" value="Genomic_DNA"/>
</dbReference>
<protein>
    <recommendedName>
        <fullName evidence="3">Glycosyltransferase 2-like domain-containing protein</fullName>
    </recommendedName>
</protein>
<name>A0ABR2YB52_9CHLO</name>
<proteinExistence type="predicted"/>
<evidence type="ECO:0000313" key="1">
    <source>
        <dbReference type="EMBL" id="KAK9901353.1"/>
    </source>
</evidence>